<dbReference type="EC" id="2.1.1.173" evidence="6"/>
<dbReference type="RefSeq" id="WP_126758822.1">
    <property type="nucleotide sequence ID" value="NZ_PIPZ01000001.1"/>
</dbReference>
<evidence type="ECO:0000256" key="5">
    <source>
        <dbReference type="ARBA" id="ARBA00022691"/>
    </source>
</evidence>
<dbReference type="OrthoDB" id="9809404at2"/>
<evidence type="ECO:0000256" key="6">
    <source>
        <dbReference type="HAMAP-Rule" id="MF_01858"/>
    </source>
</evidence>
<keyword evidence="1 6" id="KW-0963">Cytoplasm</keyword>
<dbReference type="InterPro" id="IPR017244">
    <property type="entry name" value="23SrRNA_methyltr_KL"/>
</dbReference>
<keyword evidence="2 6" id="KW-0698">rRNA processing</keyword>
<dbReference type="Gene3D" id="3.30.750.80">
    <property type="entry name" value="RNA methyltransferase domain (HRMD) like"/>
    <property type="match status" value="1"/>
</dbReference>
<dbReference type="CDD" id="cd11715">
    <property type="entry name" value="THUMP_AdoMetMT"/>
    <property type="match status" value="1"/>
</dbReference>
<dbReference type="Pfam" id="PF02926">
    <property type="entry name" value="THUMP"/>
    <property type="match status" value="1"/>
</dbReference>
<comment type="catalytic activity">
    <reaction evidence="6">
        <text>guanosine(2445) in 23S rRNA + S-adenosyl-L-methionine = N(2)-methylguanosine(2445) in 23S rRNA + S-adenosyl-L-homocysteine + H(+)</text>
        <dbReference type="Rhea" id="RHEA:42740"/>
        <dbReference type="Rhea" id="RHEA-COMP:10215"/>
        <dbReference type="Rhea" id="RHEA-COMP:10216"/>
        <dbReference type="ChEBI" id="CHEBI:15378"/>
        <dbReference type="ChEBI" id="CHEBI:57856"/>
        <dbReference type="ChEBI" id="CHEBI:59789"/>
        <dbReference type="ChEBI" id="CHEBI:74269"/>
        <dbReference type="ChEBI" id="CHEBI:74481"/>
        <dbReference type="EC" id="2.1.1.173"/>
    </reaction>
</comment>
<evidence type="ECO:0000256" key="7">
    <source>
        <dbReference type="PROSITE-ProRule" id="PRU00529"/>
    </source>
</evidence>
<keyword evidence="10" id="KW-1185">Reference proteome</keyword>
<dbReference type="PIRSF" id="PIRSF037618">
    <property type="entry name" value="RNA_Mtase_bacteria_prd"/>
    <property type="match status" value="1"/>
</dbReference>
<evidence type="ECO:0000313" key="9">
    <source>
        <dbReference type="EMBL" id="RUO61194.1"/>
    </source>
</evidence>
<comment type="caution">
    <text evidence="9">The sequence shown here is derived from an EMBL/GenBank/DDBJ whole genome shotgun (WGS) entry which is preliminary data.</text>
</comment>
<dbReference type="InterPro" id="IPR053943">
    <property type="entry name" value="RlmKL-like_Mtase_CS"/>
</dbReference>
<dbReference type="Pfam" id="PF01170">
    <property type="entry name" value="UPF0020"/>
    <property type="match status" value="1"/>
</dbReference>
<dbReference type="PROSITE" id="PS01261">
    <property type="entry name" value="UPF0020"/>
    <property type="match status" value="1"/>
</dbReference>
<comment type="function">
    <text evidence="6">Specifically methylates the guanine in position 2445 (m2G2445) and the guanine in position 2069 (m7G2069) of 23S rRNA.</text>
</comment>
<dbReference type="CDD" id="cd02440">
    <property type="entry name" value="AdoMet_MTases"/>
    <property type="match status" value="1"/>
</dbReference>
<accession>A0A432YJR1</accession>
<keyword evidence="3 6" id="KW-0489">Methyltransferase</keyword>
<evidence type="ECO:0000313" key="10">
    <source>
        <dbReference type="Proteomes" id="UP000288127"/>
    </source>
</evidence>
<proteinExistence type="inferred from homology"/>
<evidence type="ECO:0000256" key="3">
    <source>
        <dbReference type="ARBA" id="ARBA00022603"/>
    </source>
</evidence>
<dbReference type="PROSITE" id="PS00092">
    <property type="entry name" value="N6_MTASE"/>
    <property type="match status" value="1"/>
</dbReference>
<dbReference type="Pfam" id="PF22020">
    <property type="entry name" value="RlmL_1st"/>
    <property type="match status" value="1"/>
</dbReference>
<dbReference type="GO" id="GO:0005737">
    <property type="term" value="C:cytoplasm"/>
    <property type="evidence" value="ECO:0007669"/>
    <property type="project" value="UniProtKB-SubCell"/>
</dbReference>
<sequence length="715" mass="82145">MTTQSTSFRLFATCAKGLEPLLFDELTQLGVSEVRQTAGGCWFQGELADAYRVCLWTRLANRVLLTLGETFIKNAKDIPVAVAQTEWENIFRADQTFIIDFSGRNHEIRHTQFGAQLIKDGIVDRFREQGLPRPNVSKELPDIRINAHIQKEKLTWYLDLAGESLHKRGYRQQQGSAPLRETLAAAVVLRSGMTNKTNLVFDPFCGSGTLLLEAAMIRLDRAPGLTRTEWGFQRCAKHDETIWQQIRADAQQRFDSALAQADARFIGYDNDAKMLAIAEQNATRLGIANLCEWQRMNAEQVTAPSELSEMPGETPLLICNPPYGERLGEEIETLLLYRRFGAQLREHFHGWQVGVLAGDDTLLKRMKLRSNRKYKLFNGAIETTLALYDLTQEQPEFTQTQSSDLANRLKKNWQKLEKWAAKEGVNAWRLYDADLPEYNAAVDVYDDCLVIQEYAAPKDIPEAVAKDRLWYLIDTLAQELPFSAEHMTLKVRQKQSGKQQYQKQEPRGLVRIVHEYNAQFEVNLSDYLDTGLFLDHRWARRELGKISEDKSVLNLFAYTCSASVHAALGGAKEVVSVDLSKTYLAWGQRNFTLNKLFGRQYQFIQADCMQWLREQRPQQRYDVIFLDPPTFSNSKRMEDVLDIQRDHVMLLKLAARLLKDNGVILFSNNKRRFKLDEELLAEAYLVVEDLTQRSISPDFARHKGIHYLFKVRQSD</sequence>
<dbReference type="InterPro" id="IPR029063">
    <property type="entry name" value="SAM-dependent_MTases_sf"/>
</dbReference>
<dbReference type="Gene3D" id="3.30.2130.30">
    <property type="match status" value="1"/>
</dbReference>
<reference evidence="10" key="1">
    <citation type="journal article" date="2018" name="Front. Microbiol.">
        <title>Genome-Based Analysis Reveals the Taxonomy and Diversity of the Family Idiomarinaceae.</title>
        <authorList>
            <person name="Liu Y."/>
            <person name="Lai Q."/>
            <person name="Shao Z."/>
        </authorList>
    </citation>
    <scope>NUCLEOTIDE SEQUENCE [LARGE SCALE GENOMIC DNA]</scope>
    <source>
        <strain evidence="10">PIM1</strain>
    </source>
</reference>
<dbReference type="HAMAP" id="MF_01858">
    <property type="entry name" value="23SrRNA_methyltr_KL"/>
    <property type="match status" value="1"/>
</dbReference>
<comment type="subcellular location">
    <subcellularLocation>
        <location evidence="6">Cytoplasm</location>
    </subcellularLocation>
</comment>
<dbReference type="GO" id="GO:0003723">
    <property type="term" value="F:RNA binding"/>
    <property type="evidence" value="ECO:0007669"/>
    <property type="project" value="UniProtKB-UniRule"/>
</dbReference>
<dbReference type="NCBIfam" id="NF008748">
    <property type="entry name" value="PRK11783.1"/>
    <property type="match status" value="1"/>
</dbReference>
<comment type="catalytic activity">
    <reaction evidence="6">
        <text>guanosine(2069) in 23S rRNA + S-adenosyl-L-methionine = N(2)-methylguanosine(2069) in 23S rRNA + S-adenosyl-L-homocysteine + H(+)</text>
        <dbReference type="Rhea" id="RHEA:43772"/>
        <dbReference type="Rhea" id="RHEA-COMP:10688"/>
        <dbReference type="Rhea" id="RHEA-COMP:10689"/>
        <dbReference type="ChEBI" id="CHEBI:15378"/>
        <dbReference type="ChEBI" id="CHEBI:57856"/>
        <dbReference type="ChEBI" id="CHEBI:59789"/>
        <dbReference type="ChEBI" id="CHEBI:74269"/>
        <dbReference type="ChEBI" id="CHEBI:74481"/>
        <dbReference type="EC" id="2.1.1.264"/>
    </reaction>
</comment>
<evidence type="ECO:0000256" key="4">
    <source>
        <dbReference type="ARBA" id="ARBA00022679"/>
    </source>
</evidence>
<keyword evidence="5 6" id="KW-0949">S-adenosyl-L-methionine</keyword>
<dbReference type="PANTHER" id="PTHR47313">
    <property type="entry name" value="RIBOSOMAL RNA LARGE SUBUNIT METHYLTRANSFERASE K/L"/>
    <property type="match status" value="1"/>
</dbReference>
<dbReference type="InterPro" id="IPR000241">
    <property type="entry name" value="RlmKL-like_Mtase"/>
</dbReference>
<dbReference type="Pfam" id="PF10672">
    <property type="entry name" value="Methyltrans_SAM"/>
    <property type="match status" value="1"/>
</dbReference>
<dbReference type="InterPro" id="IPR004114">
    <property type="entry name" value="THUMP_dom"/>
</dbReference>
<dbReference type="InterPro" id="IPR019614">
    <property type="entry name" value="SAM-dep_methyl-trfase"/>
</dbReference>
<dbReference type="InterPro" id="IPR054170">
    <property type="entry name" value="RlmL_1st"/>
</dbReference>
<dbReference type="InterPro" id="IPR002052">
    <property type="entry name" value="DNA_methylase_N6_adenine_CS"/>
</dbReference>
<dbReference type="GO" id="GO:0070043">
    <property type="term" value="F:rRNA (guanine-N7-)-methyltransferase activity"/>
    <property type="evidence" value="ECO:0007669"/>
    <property type="project" value="UniProtKB-UniRule"/>
</dbReference>
<evidence type="ECO:0000259" key="8">
    <source>
        <dbReference type="PROSITE" id="PS51165"/>
    </source>
</evidence>
<dbReference type="Gene3D" id="3.40.50.150">
    <property type="entry name" value="Vaccinia Virus protein VP39"/>
    <property type="match status" value="2"/>
</dbReference>
<keyword evidence="4 6" id="KW-0808">Transferase</keyword>
<name>A0A432YJR1_9GAMM</name>
<dbReference type="PROSITE" id="PS51165">
    <property type="entry name" value="THUMP"/>
    <property type="match status" value="1"/>
</dbReference>
<dbReference type="AlphaFoldDB" id="A0A432YJR1"/>
<dbReference type="EC" id="2.1.1.264" evidence="6"/>
<keyword evidence="7" id="KW-0694">RNA-binding</keyword>
<dbReference type="SUPFAM" id="SSF53335">
    <property type="entry name" value="S-adenosyl-L-methionine-dependent methyltransferases"/>
    <property type="match status" value="2"/>
</dbReference>
<dbReference type="PANTHER" id="PTHR47313:SF1">
    <property type="entry name" value="RIBOSOMAL RNA LARGE SUBUNIT METHYLTRANSFERASE K_L"/>
    <property type="match status" value="1"/>
</dbReference>
<comment type="similarity">
    <text evidence="6">Belongs to the methyltransferase superfamily. RlmKL family.</text>
</comment>
<gene>
    <name evidence="6" type="primary">rlmL</name>
    <name evidence="9" type="ORF">CWI76_02715</name>
</gene>
<evidence type="ECO:0000256" key="2">
    <source>
        <dbReference type="ARBA" id="ARBA00022552"/>
    </source>
</evidence>
<dbReference type="GO" id="GO:0052915">
    <property type="term" value="F:23S rRNA (guanine(2445)-N(2))-methyltransferase activity"/>
    <property type="evidence" value="ECO:0007669"/>
    <property type="project" value="UniProtKB-UniRule"/>
</dbReference>
<organism evidence="9 10">
    <name type="scientific">Pseudidiomarina marina</name>
    <dbReference type="NCBI Taxonomy" id="502366"/>
    <lineage>
        <taxon>Bacteria</taxon>
        <taxon>Pseudomonadati</taxon>
        <taxon>Pseudomonadota</taxon>
        <taxon>Gammaproteobacteria</taxon>
        <taxon>Alteromonadales</taxon>
        <taxon>Idiomarinaceae</taxon>
        <taxon>Pseudidiomarina</taxon>
    </lineage>
</organism>
<evidence type="ECO:0000256" key="1">
    <source>
        <dbReference type="ARBA" id="ARBA00022490"/>
    </source>
</evidence>
<feature type="domain" description="THUMP" evidence="8">
    <location>
        <begin position="49"/>
        <end position="160"/>
    </location>
</feature>
<dbReference type="EMBL" id="PIPZ01000001">
    <property type="protein sequence ID" value="RUO61194.1"/>
    <property type="molecule type" value="Genomic_DNA"/>
</dbReference>
<dbReference type="SMART" id="SM00981">
    <property type="entry name" value="THUMP"/>
    <property type="match status" value="1"/>
</dbReference>
<protein>
    <recommendedName>
        <fullName evidence="6">Ribosomal RNA large subunit methyltransferase K/L</fullName>
    </recommendedName>
    <domain>
        <recommendedName>
            <fullName evidence="6">23S rRNA m2G2445 methyltransferase</fullName>
            <ecNumber evidence="6">2.1.1.173</ecNumber>
        </recommendedName>
        <alternativeName>
            <fullName evidence="6">rRNA (guanine-N(2)-)-methyltransferase RlmL</fullName>
        </alternativeName>
    </domain>
    <domain>
        <recommendedName>
            <fullName evidence="6">23S rRNA m7G2069 methyltransferase</fullName>
            <ecNumber evidence="6">2.1.1.264</ecNumber>
        </recommendedName>
        <alternativeName>
            <fullName evidence="6">rRNA (guanine-N(7)-)-methyltransferase RlmK</fullName>
        </alternativeName>
    </domain>
</protein>
<dbReference type="Proteomes" id="UP000288127">
    <property type="component" value="Unassembled WGS sequence"/>
</dbReference>